<organism evidence="6 7">
    <name type="scientific">Agromyces cerinus subsp. cerinus</name>
    <dbReference type="NCBI Taxonomy" id="232089"/>
    <lineage>
        <taxon>Bacteria</taxon>
        <taxon>Bacillati</taxon>
        <taxon>Actinomycetota</taxon>
        <taxon>Actinomycetes</taxon>
        <taxon>Micrococcales</taxon>
        <taxon>Microbacteriaceae</taxon>
        <taxon>Agromyces</taxon>
    </lineage>
</organism>
<dbReference type="AlphaFoldDB" id="A0A1N6FGS5"/>
<dbReference type="STRING" id="232089.SAMN05443544_2032"/>
<dbReference type="OrthoDB" id="9774177at2"/>
<evidence type="ECO:0000256" key="4">
    <source>
        <dbReference type="ARBA" id="ARBA00022842"/>
    </source>
</evidence>
<dbReference type="Pfam" id="PF04794">
    <property type="entry name" value="YdjC"/>
    <property type="match status" value="1"/>
</dbReference>
<evidence type="ECO:0000313" key="6">
    <source>
        <dbReference type="EMBL" id="SIN94488.1"/>
    </source>
</evidence>
<evidence type="ECO:0000256" key="3">
    <source>
        <dbReference type="ARBA" id="ARBA00022801"/>
    </source>
</evidence>
<name>A0A1N6FGS5_9MICO</name>
<keyword evidence="5" id="KW-0119">Carbohydrate metabolism</keyword>
<protein>
    <recommendedName>
        <fullName evidence="8">ChbG/HpnK family deacetylase</fullName>
    </recommendedName>
</protein>
<dbReference type="InterPro" id="IPR006879">
    <property type="entry name" value="YdjC-like"/>
</dbReference>
<reference evidence="7" key="1">
    <citation type="submission" date="2016-11" db="EMBL/GenBank/DDBJ databases">
        <authorList>
            <person name="Varghese N."/>
            <person name="Submissions S."/>
        </authorList>
    </citation>
    <scope>NUCLEOTIDE SEQUENCE [LARGE SCALE GENOMIC DNA]</scope>
    <source>
        <strain evidence="7">DSM 8595</strain>
    </source>
</reference>
<evidence type="ECO:0000313" key="7">
    <source>
        <dbReference type="Proteomes" id="UP000184699"/>
    </source>
</evidence>
<dbReference type="SUPFAM" id="SSF88713">
    <property type="entry name" value="Glycoside hydrolase/deacetylase"/>
    <property type="match status" value="1"/>
</dbReference>
<dbReference type="EMBL" id="FSRJ01000002">
    <property type="protein sequence ID" value="SIN94488.1"/>
    <property type="molecule type" value="Genomic_DNA"/>
</dbReference>
<evidence type="ECO:0000256" key="1">
    <source>
        <dbReference type="ARBA" id="ARBA00001946"/>
    </source>
</evidence>
<dbReference type="Gene3D" id="3.20.20.370">
    <property type="entry name" value="Glycoside hydrolase/deacetylase"/>
    <property type="match status" value="1"/>
</dbReference>
<proteinExistence type="predicted"/>
<dbReference type="PANTHER" id="PTHR31609:SF1">
    <property type="entry name" value="CARBOHYDRATE DEACETYLASE"/>
    <property type="match status" value="1"/>
</dbReference>
<keyword evidence="4" id="KW-0460">Magnesium</keyword>
<dbReference type="RefSeq" id="WP_074260157.1">
    <property type="nucleotide sequence ID" value="NZ_FSRJ01000002.1"/>
</dbReference>
<accession>A0A1N6FGS5</accession>
<evidence type="ECO:0008006" key="8">
    <source>
        <dbReference type="Google" id="ProtNLM"/>
    </source>
</evidence>
<keyword evidence="3" id="KW-0378">Hydrolase</keyword>
<sequence length="274" mass="28256">MTRRLVLTADDLGREQGTSVEIARLAAEGAITASTVIVVAPGADVAASAVARAGVAPRLHATLSSERGLAAWRPVRTAASLVSDEGTLPFDPAEVGARADAADVAAELEAQLQRLLGWGIRPLALDSHAGTLYGLTGRPFIAEALELASRHGLGFRLPRDPALYLGGALPAAAAALHASGVAAADALGVPIPAAIATNRMPAAQLGGYEGLRDGYLRILGALPEGTSEIFMHPAPEHAVAGPDGIVRTWELALLRDDRFRAAIDAEGIELVDGW</sequence>
<evidence type="ECO:0000256" key="2">
    <source>
        <dbReference type="ARBA" id="ARBA00022723"/>
    </source>
</evidence>
<dbReference type="InterPro" id="IPR011330">
    <property type="entry name" value="Glyco_hydro/deAcase_b/a-brl"/>
</dbReference>
<dbReference type="GO" id="GO:0046872">
    <property type="term" value="F:metal ion binding"/>
    <property type="evidence" value="ECO:0007669"/>
    <property type="project" value="UniProtKB-KW"/>
</dbReference>
<dbReference type="GO" id="GO:0016787">
    <property type="term" value="F:hydrolase activity"/>
    <property type="evidence" value="ECO:0007669"/>
    <property type="project" value="UniProtKB-KW"/>
</dbReference>
<comment type="cofactor">
    <cofactor evidence="1">
        <name>Mg(2+)</name>
        <dbReference type="ChEBI" id="CHEBI:18420"/>
    </cofactor>
</comment>
<evidence type="ECO:0000256" key="5">
    <source>
        <dbReference type="ARBA" id="ARBA00023277"/>
    </source>
</evidence>
<gene>
    <name evidence="6" type="ORF">SAMN05443544_2032</name>
</gene>
<keyword evidence="7" id="KW-1185">Reference proteome</keyword>
<dbReference type="GO" id="GO:0005975">
    <property type="term" value="P:carbohydrate metabolic process"/>
    <property type="evidence" value="ECO:0007669"/>
    <property type="project" value="InterPro"/>
</dbReference>
<keyword evidence="2" id="KW-0479">Metal-binding</keyword>
<dbReference type="GO" id="GO:0019213">
    <property type="term" value="F:deacetylase activity"/>
    <property type="evidence" value="ECO:0007669"/>
    <property type="project" value="TreeGrafter"/>
</dbReference>
<dbReference type="Proteomes" id="UP000184699">
    <property type="component" value="Unassembled WGS sequence"/>
</dbReference>
<dbReference type="PANTHER" id="PTHR31609">
    <property type="entry name" value="YDJC DEACETYLASE FAMILY MEMBER"/>
    <property type="match status" value="1"/>
</dbReference>